<keyword evidence="6" id="KW-1185">Reference proteome</keyword>
<dbReference type="Pfam" id="PF01423">
    <property type="entry name" value="LSM"/>
    <property type="match status" value="1"/>
</dbReference>
<dbReference type="InterPro" id="IPR044641">
    <property type="entry name" value="Lsm7/SmG-like"/>
</dbReference>
<dbReference type="EMBL" id="JARBJD010000003">
    <property type="protein sequence ID" value="KAK2964287.1"/>
    <property type="molecule type" value="Genomic_DNA"/>
</dbReference>
<proteinExistence type="inferred from homology"/>
<dbReference type="Proteomes" id="UP001281761">
    <property type="component" value="Unassembled WGS sequence"/>
</dbReference>
<dbReference type="InterPro" id="IPR001163">
    <property type="entry name" value="Sm_dom_euk/arc"/>
</dbReference>
<comment type="caution">
    <text evidence="5">The sequence shown here is derived from an EMBL/GenBank/DDBJ whole genome shotgun (WGS) entry which is preliminary data.</text>
</comment>
<feature type="domain" description="Sm" evidence="4">
    <location>
        <begin position="9"/>
        <end position="81"/>
    </location>
</feature>
<dbReference type="PANTHER" id="PTHR10553">
    <property type="entry name" value="SMALL NUCLEAR RIBONUCLEOPROTEIN"/>
    <property type="match status" value="1"/>
</dbReference>
<evidence type="ECO:0000259" key="4">
    <source>
        <dbReference type="PROSITE" id="PS52002"/>
    </source>
</evidence>
<evidence type="ECO:0000256" key="3">
    <source>
        <dbReference type="ARBA" id="ARBA00041356"/>
    </source>
</evidence>
<dbReference type="InterPro" id="IPR047575">
    <property type="entry name" value="Sm"/>
</dbReference>
<evidence type="ECO:0000313" key="6">
    <source>
        <dbReference type="Proteomes" id="UP001281761"/>
    </source>
</evidence>
<comment type="similarity">
    <text evidence="1">Belongs to the snRNP Sm proteins family.</text>
</comment>
<protein>
    <recommendedName>
        <fullName evidence="3">Sm protein G</fullName>
    </recommendedName>
</protein>
<evidence type="ECO:0000256" key="2">
    <source>
        <dbReference type="ARBA" id="ARBA00023274"/>
    </source>
</evidence>
<dbReference type="InterPro" id="IPR010920">
    <property type="entry name" value="LSM_dom_sf"/>
</dbReference>
<evidence type="ECO:0000313" key="5">
    <source>
        <dbReference type="EMBL" id="KAK2964287.1"/>
    </source>
</evidence>
<organism evidence="5 6">
    <name type="scientific">Blattamonas nauphoetae</name>
    <dbReference type="NCBI Taxonomy" id="2049346"/>
    <lineage>
        <taxon>Eukaryota</taxon>
        <taxon>Metamonada</taxon>
        <taxon>Preaxostyla</taxon>
        <taxon>Oxymonadida</taxon>
        <taxon>Blattamonas</taxon>
    </lineage>
</organism>
<dbReference type="SUPFAM" id="SSF50182">
    <property type="entry name" value="Sm-like ribonucleoproteins"/>
    <property type="match status" value="1"/>
</dbReference>
<dbReference type="GO" id="GO:1990904">
    <property type="term" value="C:ribonucleoprotein complex"/>
    <property type="evidence" value="ECO:0007669"/>
    <property type="project" value="UniProtKB-KW"/>
</dbReference>
<evidence type="ECO:0000256" key="1">
    <source>
        <dbReference type="ARBA" id="ARBA00006850"/>
    </source>
</evidence>
<sequence length="81" mass="9240">MTNTGKKTPHMPDLKKMLDKRVSLKLNANRTVEGILRGYDFYLNVFLDEAKEVVDKTPQRDLGQMMVRGSAVVSIDCLERI</sequence>
<gene>
    <name evidence="5" type="ORF">BLNAU_818</name>
</gene>
<name>A0ABQ9YKM3_9EUKA</name>
<keyword evidence="2 5" id="KW-0687">Ribonucleoprotein</keyword>
<reference evidence="5 6" key="1">
    <citation type="journal article" date="2022" name="bioRxiv">
        <title>Genomics of Preaxostyla Flagellates Illuminates Evolutionary Transitions and the Path Towards Mitochondrial Loss.</title>
        <authorList>
            <person name="Novak L.V.F."/>
            <person name="Treitli S.C."/>
            <person name="Pyrih J."/>
            <person name="Halakuc P."/>
            <person name="Pipaliya S.V."/>
            <person name="Vacek V."/>
            <person name="Brzon O."/>
            <person name="Soukal P."/>
            <person name="Eme L."/>
            <person name="Dacks J.B."/>
            <person name="Karnkowska A."/>
            <person name="Elias M."/>
            <person name="Hampl V."/>
        </authorList>
    </citation>
    <scope>NUCLEOTIDE SEQUENCE [LARGE SCALE GENOMIC DNA]</scope>
    <source>
        <strain evidence="5">NAU3</strain>
        <tissue evidence="5">Gut</tissue>
    </source>
</reference>
<dbReference type="PANTHER" id="PTHR10553:SF2">
    <property type="entry name" value="SMALL NUCLEAR RIBONUCLEOPROTEIN G"/>
    <property type="match status" value="1"/>
</dbReference>
<dbReference type="PROSITE" id="PS52002">
    <property type="entry name" value="SM"/>
    <property type="match status" value="1"/>
</dbReference>
<dbReference type="SMART" id="SM00651">
    <property type="entry name" value="Sm"/>
    <property type="match status" value="1"/>
</dbReference>
<accession>A0ABQ9YKM3</accession>
<dbReference type="Gene3D" id="2.30.30.100">
    <property type="match status" value="1"/>
</dbReference>